<evidence type="ECO:0000256" key="3">
    <source>
        <dbReference type="ARBA" id="ARBA00022692"/>
    </source>
</evidence>
<evidence type="ECO:0000256" key="7">
    <source>
        <dbReference type="ARBA" id="ARBA00023303"/>
    </source>
</evidence>
<dbReference type="PANTHER" id="PTHR11003">
    <property type="entry name" value="POTASSIUM CHANNEL, SUBFAMILY K"/>
    <property type="match status" value="1"/>
</dbReference>
<feature type="transmembrane region" description="Helical" evidence="9">
    <location>
        <begin position="261"/>
        <end position="282"/>
    </location>
</feature>
<proteinExistence type="predicted"/>
<dbReference type="OrthoDB" id="297496at2759"/>
<evidence type="ECO:0000256" key="9">
    <source>
        <dbReference type="SAM" id="Phobius"/>
    </source>
</evidence>
<keyword evidence="4 9" id="KW-1133">Transmembrane helix</keyword>
<dbReference type="RefSeq" id="XP_066931599.1">
    <property type="nucleotide sequence ID" value="XM_067075498.1"/>
</dbReference>
<evidence type="ECO:0000256" key="8">
    <source>
        <dbReference type="SAM" id="MobiDB-lite"/>
    </source>
</evidence>
<dbReference type="GO" id="GO:0005886">
    <property type="term" value="C:plasma membrane"/>
    <property type="evidence" value="ECO:0007669"/>
    <property type="project" value="TreeGrafter"/>
</dbReference>
<dbReference type="AlphaFoldDB" id="A0A7M5WW39"/>
<keyword evidence="2" id="KW-0813">Transport</keyword>
<evidence type="ECO:0000313" key="11">
    <source>
        <dbReference type="EnsemblMetazoa" id="CLYHEMP014005.4"/>
    </source>
</evidence>
<evidence type="ECO:0000256" key="6">
    <source>
        <dbReference type="ARBA" id="ARBA00023136"/>
    </source>
</evidence>
<reference evidence="11" key="1">
    <citation type="submission" date="2021-01" db="UniProtKB">
        <authorList>
            <consortium name="EnsemblMetazoa"/>
        </authorList>
    </citation>
    <scope>IDENTIFICATION</scope>
</reference>
<dbReference type="Proteomes" id="UP000594262">
    <property type="component" value="Unplaced"/>
</dbReference>
<evidence type="ECO:0000259" key="10">
    <source>
        <dbReference type="Pfam" id="PF07885"/>
    </source>
</evidence>
<dbReference type="Gene3D" id="1.10.287.70">
    <property type="match status" value="1"/>
</dbReference>
<evidence type="ECO:0000256" key="1">
    <source>
        <dbReference type="ARBA" id="ARBA00004141"/>
    </source>
</evidence>
<evidence type="ECO:0000256" key="5">
    <source>
        <dbReference type="ARBA" id="ARBA00023065"/>
    </source>
</evidence>
<name>A0A7M5WW39_9CNID</name>
<sequence length="334" mass="38163">MVFLKRFRKRHDEYSFEGENENLAGEPDPEAQQAVRADPEEGLALNPEAQSLTCGEEVEDVNIPAVSPPPEKKGIKMIRTCQLFLVLVHRTFLFAAVLIGGTYAIRAIENHYRESISHMELKDAAEYCYTILTTIGYGREKTLPTSDWGKVFTIVYAIIGIPVAIFTVGAYGAFLKHCVLKLIIGLEHCCCSCWQGKKMNLKVLIILILLFIAEFFCFGVYVCWLEDNNQWNYLDSVYSWFLTMTTIGFKQHNPYPDHLDLLHALAYLVTSLFSIITLAAIFQTVQQMIDAVHNQDRSICAMLFCCYSNNKKDAYPMDKYNSNHSMRYAEYPHE</sequence>
<evidence type="ECO:0000256" key="4">
    <source>
        <dbReference type="ARBA" id="ARBA00022989"/>
    </source>
</evidence>
<keyword evidence="5" id="KW-0406">Ion transport</keyword>
<dbReference type="GO" id="GO:0022841">
    <property type="term" value="F:potassium ion leak channel activity"/>
    <property type="evidence" value="ECO:0007669"/>
    <property type="project" value="TreeGrafter"/>
</dbReference>
<protein>
    <recommendedName>
        <fullName evidence="10">Potassium channel domain-containing protein</fullName>
    </recommendedName>
</protein>
<dbReference type="Pfam" id="PF07885">
    <property type="entry name" value="Ion_trans_2"/>
    <property type="match status" value="2"/>
</dbReference>
<keyword evidence="12" id="KW-1185">Reference proteome</keyword>
<feature type="domain" description="Potassium channel" evidence="10">
    <location>
        <begin position="97"/>
        <end position="175"/>
    </location>
</feature>
<feature type="region of interest" description="Disordered" evidence="8">
    <location>
        <begin position="16"/>
        <end position="41"/>
    </location>
</feature>
<keyword evidence="6 9" id="KW-0472">Membrane</keyword>
<evidence type="ECO:0000256" key="2">
    <source>
        <dbReference type="ARBA" id="ARBA00022448"/>
    </source>
</evidence>
<feature type="transmembrane region" description="Helical" evidence="9">
    <location>
        <begin position="151"/>
        <end position="174"/>
    </location>
</feature>
<dbReference type="PANTHER" id="PTHR11003:SF345">
    <property type="entry name" value="TWIK FAMILY OF POTASSIUM CHANNELS PROTEIN 18"/>
    <property type="match status" value="1"/>
</dbReference>
<feature type="transmembrane region" description="Helical" evidence="9">
    <location>
        <begin position="83"/>
        <end position="105"/>
    </location>
</feature>
<dbReference type="EnsemblMetazoa" id="CLYHEMT014005.4">
    <property type="protein sequence ID" value="CLYHEMP014005.4"/>
    <property type="gene ID" value="CLYHEMG014005"/>
</dbReference>
<dbReference type="GO" id="GO:0030322">
    <property type="term" value="P:stabilization of membrane potential"/>
    <property type="evidence" value="ECO:0007669"/>
    <property type="project" value="TreeGrafter"/>
</dbReference>
<feature type="domain" description="Potassium channel" evidence="10">
    <location>
        <begin position="210"/>
        <end position="287"/>
    </location>
</feature>
<dbReference type="InterPro" id="IPR003280">
    <property type="entry name" value="2pore_dom_K_chnl"/>
</dbReference>
<keyword evidence="3 9" id="KW-0812">Transmembrane</keyword>
<feature type="transmembrane region" description="Helical" evidence="9">
    <location>
        <begin position="203"/>
        <end position="224"/>
    </location>
</feature>
<evidence type="ECO:0000313" key="12">
    <source>
        <dbReference type="Proteomes" id="UP000594262"/>
    </source>
</evidence>
<dbReference type="SUPFAM" id="SSF81324">
    <property type="entry name" value="Voltage-gated potassium channels"/>
    <property type="match status" value="2"/>
</dbReference>
<dbReference type="GeneID" id="136819265"/>
<keyword evidence="7" id="KW-0407">Ion channel</keyword>
<dbReference type="GO" id="GO:0015271">
    <property type="term" value="F:outward rectifier potassium channel activity"/>
    <property type="evidence" value="ECO:0007669"/>
    <property type="project" value="TreeGrafter"/>
</dbReference>
<accession>A0A7M5WW39</accession>
<dbReference type="InterPro" id="IPR013099">
    <property type="entry name" value="K_chnl_dom"/>
</dbReference>
<comment type="subcellular location">
    <subcellularLocation>
        <location evidence="1">Membrane</location>
        <topology evidence="1">Multi-pass membrane protein</topology>
    </subcellularLocation>
</comment>
<organism evidence="11 12">
    <name type="scientific">Clytia hemisphaerica</name>
    <dbReference type="NCBI Taxonomy" id="252671"/>
    <lineage>
        <taxon>Eukaryota</taxon>
        <taxon>Metazoa</taxon>
        <taxon>Cnidaria</taxon>
        <taxon>Hydrozoa</taxon>
        <taxon>Hydroidolina</taxon>
        <taxon>Leptothecata</taxon>
        <taxon>Obeliida</taxon>
        <taxon>Clytiidae</taxon>
        <taxon>Clytia</taxon>
    </lineage>
</organism>